<comment type="subcellular location">
    <subcellularLocation>
        <location evidence="1">Endoplasmic reticulum membrane</location>
        <topology evidence="1">Multi-pass membrane protein</topology>
    </subcellularLocation>
</comment>
<dbReference type="AlphaFoldDB" id="A0A2W2BR44"/>
<dbReference type="PANTHER" id="PTHR14463">
    <property type="entry name" value="LIPASE MATURATION FACTOR"/>
    <property type="match status" value="1"/>
</dbReference>
<accession>A0A2W2BR44</accession>
<sequence length="470" mass="52961">MEWFSAEGYWLSRLVFQRALAVVYLVAFLAAVRQFRALIGERGLTPVPRYLDRVSFRQAPSLFQLHYSDRFFATVSWLGVAWSAGLLLGLADDLPLWANLLAWAVPWALYLSIVQVGQVWYGFGWESLLCEVGFLAVFLGPADVAPPLPVLVALWWVLFRLEFGAGLIKLRGDRCWRDLTCLYYHHETQPMPNPLSWWFHRLPRWMHRGEAAANHVTQLVVPFLLFAPQPVRSVAAVVIIVTQSWLVLSGNFAWLNVLTMVVATTAAGGALWGALLPVEAAAGLGDPPGWYAVVVIGLAVVLAVLSYWPVRNLVSSRQVMNTSFNPLLLVNTYGAFGSVTRLRHEVVVEGTADAVPGPDTVWREYEFRGKPGDVRRRPPQVAPYHLRLDWLLWFAAISPGYAQPWFPALLAKLRQNDPAVLALLRHNPFPDAPPAQVRARLYRYRFTDRAERRATGAWWDRTLVGDYRAG</sequence>
<keyword evidence="6 7" id="KW-0472">Membrane</keyword>
<evidence type="ECO:0000313" key="10">
    <source>
        <dbReference type="EMBL" id="PZF82864.1"/>
    </source>
</evidence>
<feature type="transmembrane region" description="Helical" evidence="7">
    <location>
        <begin position="290"/>
        <end position="310"/>
    </location>
</feature>
<feature type="domain" description="Lipase maturation factor 1/2 C-terminal" evidence="9">
    <location>
        <begin position="329"/>
        <end position="467"/>
    </location>
</feature>
<dbReference type="Proteomes" id="UP000248764">
    <property type="component" value="Unassembled WGS sequence"/>
</dbReference>
<evidence type="ECO:0008006" key="12">
    <source>
        <dbReference type="Google" id="ProtNLM"/>
    </source>
</evidence>
<keyword evidence="3 7" id="KW-0812">Transmembrane</keyword>
<feature type="domain" description="Lipase maturation factor 1/2 N-terminal" evidence="8">
    <location>
        <begin position="121"/>
        <end position="265"/>
    </location>
</feature>
<feature type="transmembrane region" description="Helical" evidence="7">
    <location>
        <begin position="96"/>
        <end position="113"/>
    </location>
</feature>
<dbReference type="GO" id="GO:0051604">
    <property type="term" value="P:protein maturation"/>
    <property type="evidence" value="ECO:0007669"/>
    <property type="project" value="InterPro"/>
</dbReference>
<dbReference type="PANTHER" id="PTHR14463:SF10">
    <property type="entry name" value="LIPASE MATURATION FACTOR 1"/>
    <property type="match status" value="1"/>
</dbReference>
<feature type="transmembrane region" description="Helical" evidence="7">
    <location>
        <begin position="257"/>
        <end position="278"/>
    </location>
</feature>
<reference evidence="10 11" key="1">
    <citation type="submission" date="2018-01" db="EMBL/GenBank/DDBJ databases">
        <title>Draft genome sequence of Jiangella sp. GTF31.</title>
        <authorList>
            <person name="Sahin N."/>
            <person name="Ay H."/>
            <person name="Saygin H."/>
        </authorList>
    </citation>
    <scope>NUCLEOTIDE SEQUENCE [LARGE SCALE GENOMIC DNA]</scope>
    <source>
        <strain evidence="10 11">GTF31</strain>
    </source>
</reference>
<dbReference type="EMBL" id="POTW01000032">
    <property type="protein sequence ID" value="PZF82864.1"/>
    <property type="molecule type" value="Genomic_DNA"/>
</dbReference>
<name>A0A2W2BR44_9ACTN</name>
<comment type="similarity">
    <text evidence="2">Belongs to the lipase maturation factor family.</text>
</comment>
<proteinExistence type="inferred from homology"/>
<keyword evidence="11" id="KW-1185">Reference proteome</keyword>
<protein>
    <recommendedName>
        <fullName evidence="12">Lipase maturation factor family protein</fullName>
    </recommendedName>
</protein>
<evidence type="ECO:0000256" key="6">
    <source>
        <dbReference type="ARBA" id="ARBA00023136"/>
    </source>
</evidence>
<dbReference type="Pfam" id="PF06762">
    <property type="entry name" value="LMF1"/>
    <property type="match status" value="1"/>
</dbReference>
<evidence type="ECO:0000256" key="1">
    <source>
        <dbReference type="ARBA" id="ARBA00004477"/>
    </source>
</evidence>
<dbReference type="InterPro" id="IPR057434">
    <property type="entry name" value="LMF1/2_N"/>
</dbReference>
<dbReference type="InterPro" id="IPR009613">
    <property type="entry name" value="LMF"/>
</dbReference>
<keyword evidence="4" id="KW-0256">Endoplasmic reticulum</keyword>
<comment type="caution">
    <text evidence="10">The sequence shown here is derived from an EMBL/GenBank/DDBJ whole genome shotgun (WGS) entry which is preliminary data.</text>
</comment>
<dbReference type="InterPro" id="IPR057433">
    <property type="entry name" value="LMF1/2_C"/>
</dbReference>
<dbReference type="RefSeq" id="WP_111255506.1">
    <property type="nucleotide sequence ID" value="NZ_POTW01000032.1"/>
</dbReference>
<evidence type="ECO:0000259" key="9">
    <source>
        <dbReference type="Pfam" id="PF25179"/>
    </source>
</evidence>
<evidence type="ECO:0000256" key="2">
    <source>
        <dbReference type="ARBA" id="ARBA00005512"/>
    </source>
</evidence>
<evidence type="ECO:0000313" key="11">
    <source>
        <dbReference type="Proteomes" id="UP000248764"/>
    </source>
</evidence>
<evidence type="ECO:0000256" key="4">
    <source>
        <dbReference type="ARBA" id="ARBA00022824"/>
    </source>
</evidence>
<evidence type="ECO:0000256" key="7">
    <source>
        <dbReference type="SAM" id="Phobius"/>
    </source>
</evidence>
<keyword evidence="5 7" id="KW-1133">Transmembrane helix</keyword>
<evidence type="ECO:0000256" key="5">
    <source>
        <dbReference type="ARBA" id="ARBA00022989"/>
    </source>
</evidence>
<evidence type="ECO:0000259" key="8">
    <source>
        <dbReference type="Pfam" id="PF06762"/>
    </source>
</evidence>
<evidence type="ECO:0000256" key="3">
    <source>
        <dbReference type="ARBA" id="ARBA00022692"/>
    </source>
</evidence>
<feature type="transmembrane region" description="Helical" evidence="7">
    <location>
        <begin position="15"/>
        <end position="32"/>
    </location>
</feature>
<gene>
    <name evidence="10" type="ORF">C1I92_15185</name>
</gene>
<feature type="transmembrane region" description="Helical" evidence="7">
    <location>
        <begin position="71"/>
        <end position="90"/>
    </location>
</feature>
<organism evidence="10 11">
    <name type="scientific">Jiangella anatolica</name>
    <dbReference type="NCBI Taxonomy" id="2670374"/>
    <lineage>
        <taxon>Bacteria</taxon>
        <taxon>Bacillati</taxon>
        <taxon>Actinomycetota</taxon>
        <taxon>Actinomycetes</taxon>
        <taxon>Jiangellales</taxon>
        <taxon>Jiangellaceae</taxon>
        <taxon>Jiangella</taxon>
    </lineage>
</organism>
<dbReference type="Pfam" id="PF25179">
    <property type="entry name" value="LMF1_C"/>
    <property type="match status" value="1"/>
</dbReference>